<reference evidence="3 4" key="1">
    <citation type="submission" date="2016-11" db="EMBL/GenBank/DDBJ databases">
        <title>Mixed transmission modes and dynamic genome evolution in an obligate animal-bacterial symbiosis.</title>
        <authorList>
            <person name="Russell S.L."/>
            <person name="Corbett-Detig R.B."/>
            <person name="Cavanaugh C.M."/>
        </authorList>
    </citation>
    <scope>NUCLEOTIDE SEQUENCE [LARGE SCALE GENOMIC DNA]</scope>
    <source>
        <strain evidence="3">Se-Cadez</strain>
    </source>
</reference>
<dbReference type="NCBIfam" id="TIGR01616">
    <property type="entry name" value="nitro_assoc"/>
    <property type="match status" value="1"/>
</dbReference>
<dbReference type="AlphaFoldDB" id="A0A1T2KVL5"/>
<dbReference type="PROSITE" id="PS51353">
    <property type="entry name" value="ARSC"/>
    <property type="match status" value="1"/>
</dbReference>
<sequence>MSPLVFYEKPGCIGNRQQKVLLESFGLQLDVRDLLSESWTKDSLRPYFSNLPVAEWFNMSAPTLKEGWFNIHELGEDQALSLMLAEPILIRRPLMRLGELKQGGFVDGPVLVALDINLDPEEDLQSCPMQGVDPACEEPA</sequence>
<evidence type="ECO:0000256" key="2">
    <source>
        <dbReference type="PROSITE-ProRule" id="PRU01282"/>
    </source>
</evidence>
<evidence type="ECO:0000313" key="3">
    <source>
        <dbReference type="EMBL" id="OOZ36864.1"/>
    </source>
</evidence>
<dbReference type="OrthoDB" id="5432555at2"/>
<organism evidence="3 4">
    <name type="scientific">Solemya velesiana gill symbiont</name>
    <dbReference type="NCBI Taxonomy" id="1918948"/>
    <lineage>
        <taxon>Bacteria</taxon>
        <taxon>Pseudomonadati</taxon>
        <taxon>Pseudomonadota</taxon>
        <taxon>Gammaproteobacteria</taxon>
        <taxon>sulfur-oxidizing symbionts</taxon>
    </lineage>
</organism>
<protein>
    <recommendedName>
        <fullName evidence="5">Nitrogenase-associated protein</fullName>
    </recommendedName>
</protein>
<evidence type="ECO:0008006" key="5">
    <source>
        <dbReference type="Google" id="ProtNLM"/>
    </source>
</evidence>
<comment type="caution">
    <text evidence="3">The sequence shown here is derived from an EMBL/GenBank/DDBJ whole genome shotgun (WGS) entry which is preliminary data.</text>
</comment>
<evidence type="ECO:0000313" key="4">
    <source>
        <dbReference type="Proteomes" id="UP000190896"/>
    </source>
</evidence>
<dbReference type="InterPro" id="IPR006503">
    <property type="entry name" value="Nase-assoc"/>
</dbReference>
<dbReference type="InterPro" id="IPR036249">
    <property type="entry name" value="Thioredoxin-like_sf"/>
</dbReference>
<keyword evidence="4" id="KW-1185">Reference proteome</keyword>
<comment type="similarity">
    <text evidence="1 2">Belongs to the ArsC family.</text>
</comment>
<dbReference type="PANTHER" id="PTHR30041">
    <property type="entry name" value="ARSENATE REDUCTASE"/>
    <property type="match status" value="1"/>
</dbReference>
<name>A0A1T2KVL5_9GAMM</name>
<proteinExistence type="inferred from homology"/>
<dbReference type="Gene3D" id="3.40.30.10">
    <property type="entry name" value="Glutaredoxin"/>
    <property type="match status" value="1"/>
</dbReference>
<dbReference type="Proteomes" id="UP000190896">
    <property type="component" value="Unassembled WGS sequence"/>
</dbReference>
<gene>
    <name evidence="3" type="ORF">BOW51_05275</name>
</gene>
<dbReference type="PANTHER" id="PTHR30041:SF8">
    <property type="entry name" value="PROTEIN YFFB"/>
    <property type="match status" value="1"/>
</dbReference>
<dbReference type="InterPro" id="IPR006660">
    <property type="entry name" value="Arsenate_reductase-like"/>
</dbReference>
<evidence type="ECO:0000256" key="1">
    <source>
        <dbReference type="ARBA" id="ARBA00007198"/>
    </source>
</evidence>
<accession>A0A1T2KVL5</accession>
<dbReference type="SUPFAM" id="SSF52833">
    <property type="entry name" value="Thioredoxin-like"/>
    <property type="match status" value="1"/>
</dbReference>
<dbReference type="EMBL" id="MPRJ01000024">
    <property type="protein sequence ID" value="OOZ36864.1"/>
    <property type="molecule type" value="Genomic_DNA"/>
</dbReference>
<dbReference type="Pfam" id="PF03960">
    <property type="entry name" value="ArsC"/>
    <property type="match status" value="1"/>
</dbReference>